<feature type="domain" description="EF-hand" evidence="3">
    <location>
        <begin position="107"/>
        <end position="131"/>
    </location>
</feature>
<accession>A0A6J5BKM7</accession>
<dbReference type="Proteomes" id="UP000507979">
    <property type="component" value="Unassembled WGS sequence"/>
</dbReference>
<dbReference type="GeneID" id="92901634"/>
<feature type="signal peptide" evidence="2">
    <location>
        <begin position="1"/>
        <end position="25"/>
    </location>
</feature>
<feature type="region of interest" description="Disordered" evidence="1">
    <location>
        <begin position="32"/>
        <end position="66"/>
    </location>
</feature>
<evidence type="ECO:0000259" key="3">
    <source>
        <dbReference type="PROSITE" id="PS50222"/>
    </source>
</evidence>
<feature type="chain" id="PRO_5026785560" description="EF-hand domain-containing protein" evidence="2">
    <location>
        <begin position="26"/>
        <end position="143"/>
    </location>
</feature>
<organism evidence="4 5">
    <name type="scientific">Achromobacter insuavis</name>
    <dbReference type="NCBI Taxonomy" id="1287735"/>
    <lineage>
        <taxon>Bacteria</taxon>
        <taxon>Pseudomonadati</taxon>
        <taxon>Pseudomonadota</taxon>
        <taxon>Betaproteobacteria</taxon>
        <taxon>Burkholderiales</taxon>
        <taxon>Alcaligenaceae</taxon>
        <taxon>Achromobacter</taxon>
    </lineage>
</organism>
<evidence type="ECO:0000256" key="2">
    <source>
        <dbReference type="SAM" id="SignalP"/>
    </source>
</evidence>
<dbReference type="CDD" id="cd00051">
    <property type="entry name" value="EFh"/>
    <property type="match status" value="1"/>
</dbReference>
<dbReference type="GO" id="GO:0005509">
    <property type="term" value="F:calcium ion binding"/>
    <property type="evidence" value="ECO:0007669"/>
    <property type="project" value="InterPro"/>
</dbReference>
<dbReference type="InterPro" id="IPR011992">
    <property type="entry name" value="EF-hand-dom_pair"/>
</dbReference>
<feature type="compositionally biased region" description="Low complexity" evidence="1">
    <location>
        <begin position="32"/>
        <end position="43"/>
    </location>
</feature>
<proteinExistence type="predicted"/>
<evidence type="ECO:0000313" key="5">
    <source>
        <dbReference type="Proteomes" id="UP000507979"/>
    </source>
</evidence>
<sequence>MKHATRMGSLIAALLLTSIAANAMAAADAAASPATPAKTAPAKPATPPATPPAAPDAAIEPGNLGPMSEQEYLTRMEAAFNKQDVNADGYLTRSPLLQEATPEQITAMDTDGDGRISKAEFLAYALKNFQARPKYEKNHYAKP</sequence>
<evidence type="ECO:0000313" key="4">
    <source>
        <dbReference type="EMBL" id="CAB3710281.1"/>
    </source>
</evidence>
<dbReference type="SUPFAM" id="SSF47473">
    <property type="entry name" value="EF-hand"/>
    <property type="match status" value="1"/>
</dbReference>
<reference evidence="4 5" key="1">
    <citation type="submission" date="2020-04" db="EMBL/GenBank/DDBJ databases">
        <authorList>
            <person name="De Canck E."/>
        </authorList>
    </citation>
    <scope>NUCLEOTIDE SEQUENCE [LARGE SCALE GENOMIC DNA]</scope>
    <source>
        <strain evidence="4 5">LMG 26845</strain>
    </source>
</reference>
<dbReference type="Pfam" id="PF13202">
    <property type="entry name" value="EF-hand_5"/>
    <property type="match status" value="1"/>
</dbReference>
<dbReference type="Gene3D" id="1.10.238.10">
    <property type="entry name" value="EF-hand"/>
    <property type="match status" value="1"/>
</dbReference>
<evidence type="ECO:0000256" key="1">
    <source>
        <dbReference type="SAM" id="MobiDB-lite"/>
    </source>
</evidence>
<keyword evidence="2" id="KW-0732">Signal</keyword>
<dbReference type="PROSITE" id="PS50222">
    <property type="entry name" value="EF_HAND_2"/>
    <property type="match status" value="1"/>
</dbReference>
<dbReference type="EMBL" id="CADIJR010000106">
    <property type="protein sequence ID" value="CAB3710281.1"/>
    <property type="molecule type" value="Genomic_DNA"/>
</dbReference>
<feature type="compositionally biased region" description="Pro residues" evidence="1">
    <location>
        <begin position="44"/>
        <end position="54"/>
    </location>
</feature>
<dbReference type="PROSITE" id="PS00018">
    <property type="entry name" value="EF_HAND_1"/>
    <property type="match status" value="1"/>
</dbReference>
<dbReference type="InterPro" id="IPR002048">
    <property type="entry name" value="EF_hand_dom"/>
</dbReference>
<name>A0A6J5BKM7_9BURK</name>
<dbReference type="RefSeq" id="WP_231689751.1">
    <property type="nucleotide sequence ID" value="NZ_CADIJR010000106.1"/>
</dbReference>
<dbReference type="AlphaFoldDB" id="A0A6J5BKM7"/>
<gene>
    <name evidence="4" type="ORF">LMG26845_05731</name>
</gene>
<dbReference type="InterPro" id="IPR018247">
    <property type="entry name" value="EF_Hand_1_Ca_BS"/>
</dbReference>
<keyword evidence="5" id="KW-1185">Reference proteome</keyword>
<protein>
    <recommendedName>
        <fullName evidence="3">EF-hand domain-containing protein</fullName>
    </recommendedName>
</protein>